<evidence type="ECO:0000313" key="4">
    <source>
        <dbReference type="Proteomes" id="UP000176770"/>
    </source>
</evidence>
<protein>
    <recommendedName>
        <fullName evidence="5">TrbC/VIRB2 family protein</fullName>
    </recommendedName>
</protein>
<name>A0A1G2HJ13_9BACT</name>
<dbReference type="EMBL" id="MHOK01000001">
    <property type="protein sequence ID" value="OGZ62475.1"/>
    <property type="molecule type" value="Genomic_DNA"/>
</dbReference>
<feature type="transmembrane region" description="Helical" evidence="1">
    <location>
        <begin position="125"/>
        <end position="150"/>
    </location>
</feature>
<accession>A0A1G2HJ13</accession>
<comment type="caution">
    <text evidence="3">The sequence shown here is derived from an EMBL/GenBank/DDBJ whole genome shotgun (WGS) entry which is preliminary data.</text>
</comment>
<feature type="chain" id="PRO_5009583125" description="TrbC/VIRB2 family protein" evidence="2">
    <location>
        <begin position="33"/>
        <end position="152"/>
    </location>
</feature>
<evidence type="ECO:0000313" key="3">
    <source>
        <dbReference type="EMBL" id="OGZ62475.1"/>
    </source>
</evidence>
<proteinExistence type="predicted"/>
<sequence>MGSNIFSVSKLPVILVVISLFALAFMPSFVHAADTCKVRADISTKEASDLLNRTRANVGSGSELDLDGDDSSDNALLCTYGLIKFATNLLFVAVLAIATFFIALSAFYFITAGQNPDKVQKARNFLIWAVVGLVVASLARVIPAIVRGIIGL</sequence>
<evidence type="ECO:0000256" key="1">
    <source>
        <dbReference type="SAM" id="Phobius"/>
    </source>
</evidence>
<keyword evidence="2" id="KW-0732">Signal</keyword>
<dbReference type="AlphaFoldDB" id="A0A1G2HJ13"/>
<feature type="signal peptide" evidence="2">
    <location>
        <begin position="1"/>
        <end position="32"/>
    </location>
</feature>
<keyword evidence="1" id="KW-1133">Transmembrane helix</keyword>
<reference evidence="3 4" key="1">
    <citation type="journal article" date="2016" name="Nat. Commun.">
        <title>Thousands of microbial genomes shed light on interconnected biogeochemical processes in an aquifer system.</title>
        <authorList>
            <person name="Anantharaman K."/>
            <person name="Brown C.T."/>
            <person name="Hug L.A."/>
            <person name="Sharon I."/>
            <person name="Castelle C.J."/>
            <person name="Probst A.J."/>
            <person name="Thomas B.C."/>
            <person name="Singh A."/>
            <person name="Wilkins M.J."/>
            <person name="Karaoz U."/>
            <person name="Brodie E.L."/>
            <person name="Williams K.H."/>
            <person name="Hubbard S.S."/>
            <person name="Banfield J.F."/>
        </authorList>
    </citation>
    <scope>NUCLEOTIDE SEQUENCE [LARGE SCALE GENOMIC DNA]</scope>
</reference>
<feature type="transmembrane region" description="Helical" evidence="1">
    <location>
        <begin position="89"/>
        <end position="113"/>
    </location>
</feature>
<dbReference type="InterPro" id="IPR043993">
    <property type="entry name" value="T4SS_pilin"/>
</dbReference>
<evidence type="ECO:0008006" key="5">
    <source>
        <dbReference type="Google" id="ProtNLM"/>
    </source>
</evidence>
<evidence type="ECO:0000256" key="2">
    <source>
        <dbReference type="SAM" id="SignalP"/>
    </source>
</evidence>
<keyword evidence="1" id="KW-0812">Transmembrane</keyword>
<dbReference type="Pfam" id="PF18895">
    <property type="entry name" value="T4SS_pilin"/>
    <property type="match status" value="1"/>
</dbReference>
<organism evidence="3 4">
    <name type="scientific">Candidatus Spechtbacteria bacterium RIFCSPLOWO2_12_FULL_38_22</name>
    <dbReference type="NCBI Taxonomy" id="1802165"/>
    <lineage>
        <taxon>Bacteria</taxon>
        <taxon>Candidatus Spechtiibacteriota</taxon>
    </lineage>
</organism>
<keyword evidence="1" id="KW-0472">Membrane</keyword>
<dbReference type="Proteomes" id="UP000176770">
    <property type="component" value="Unassembled WGS sequence"/>
</dbReference>
<gene>
    <name evidence="3" type="ORF">A3F94_01680</name>
</gene>